<evidence type="ECO:0000256" key="6">
    <source>
        <dbReference type="ARBA" id="ARBA00023014"/>
    </source>
</evidence>
<name>A0ABZ1C037_9FIRM</name>
<dbReference type="InterPro" id="IPR054351">
    <property type="entry name" value="NADH_UbQ_OxRdtase_ferredoxin"/>
</dbReference>
<organism evidence="11 12">
    <name type="scientific">Carboxydichorda subterranea</name>
    <dbReference type="NCBI Taxonomy" id="3109565"/>
    <lineage>
        <taxon>Bacteria</taxon>
        <taxon>Bacillati</taxon>
        <taxon>Bacillota</taxon>
        <taxon>Limnochordia</taxon>
        <taxon>Limnochordales</taxon>
        <taxon>Geochordaceae</taxon>
        <taxon>Carboxydichorda</taxon>
    </lineage>
</organism>
<dbReference type="CDD" id="cd00207">
    <property type="entry name" value="fer2"/>
    <property type="match status" value="1"/>
</dbReference>
<dbReference type="InterPro" id="IPR050123">
    <property type="entry name" value="Prok_molybdopt-oxidoreductase"/>
</dbReference>
<evidence type="ECO:0000256" key="1">
    <source>
        <dbReference type="ARBA" id="ARBA00001966"/>
    </source>
</evidence>
<dbReference type="Gene3D" id="3.30.70.20">
    <property type="match status" value="1"/>
</dbReference>
<dbReference type="EMBL" id="CP141615">
    <property type="protein sequence ID" value="WRP18195.1"/>
    <property type="molecule type" value="Genomic_DNA"/>
</dbReference>
<dbReference type="SUPFAM" id="SSF53706">
    <property type="entry name" value="Formate dehydrogenase/DMSO reductase, domains 1-3"/>
    <property type="match status" value="1"/>
</dbReference>
<dbReference type="Pfam" id="PF22117">
    <property type="entry name" value="Fer4_Nqo3"/>
    <property type="match status" value="1"/>
</dbReference>
<reference evidence="11 12" key="1">
    <citation type="journal article" date="2024" name="Front. Microbiol.">
        <title>Novel thermophilic genera Geochorda gen. nov. and Carboxydochorda gen. nov. from the deep terrestrial subsurface reveal the ecophysiological diversity in the class Limnochordia.</title>
        <authorList>
            <person name="Karnachuk O.V."/>
            <person name="Lukina A.P."/>
            <person name="Avakyan M.R."/>
            <person name="Kadnikov V.V."/>
            <person name="Begmatov S."/>
            <person name="Beletsky A.V."/>
            <person name="Vlasova K.G."/>
            <person name="Novikov A.A."/>
            <person name="Shcherbakova V.A."/>
            <person name="Mardanov A.V."/>
            <person name="Ravin N.V."/>
        </authorList>
    </citation>
    <scope>NUCLEOTIDE SEQUENCE [LARGE SCALE GENOMIC DNA]</scope>
    <source>
        <strain evidence="11 12">L945</strain>
    </source>
</reference>
<dbReference type="InterPro" id="IPR019574">
    <property type="entry name" value="NADH_UbQ_OxRdtase_Gsu_4Fe4S-bd"/>
</dbReference>
<dbReference type="Gene3D" id="3.10.20.740">
    <property type="match status" value="1"/>
</dbReference>
<accession>A0ABZ1C037</accession>
<dbReference type="Pfam" id="PF00384">
    <property type="entry name" value="Molybdopterin"/>
    <property type="match status" value="1"/>
</dbReference>
<feature type="domain" description="4Fe-4S Mo/W bis-MGD-type" evidence="9">
    <location>
        <begin position="226"/>
        <end position="305"/>
    </location>
</feature>
<dbReference type="Pfam" id="PF13510">
    <property type="entry name" value="Fer2_4"/>
    <property type="match status" value="1"/>
</dbReference>
<dbReference type="PROSITE" id="PS00551">
    <property type="entry name" value="MOLYBDOPTERIN_PROK_1"/>
    <property type="match status" value="1"/>
</dbReference>
<dbReference type="InterPro" id="IPR027467">
    <property type="entry name" value="MopterinOxRdtase_cofactor_BS"/>
</dbReference>
<evidence type="ECO:0000259" key="9">
    <source>
        <dbReference type="PROSITE" id="PS51669"/>
    </source>
</evidence>
<evidence type="ECO:0000256" key="4">
    <source>
        <dbReference type="ARBA" id="ARBA00022723"/>
    </source>
</evidence>
<evidence type="ECO:0000259" key="8">
    <source>
        <dbReference type="PROSITE" id="PS51085"/>
    </source>
</evidence>
<comment type="cofactor">
    <cofactor evidence="1">
        <name>[4Fe-4S] cluster</name>
        <dbReference type="ChEBI" id="CHEBI:49883"/>
    </cofactor>
</comment>
<dbReference type="SMART" id="SM00929">
    <property type="entry name" value="NADH-G_4Fe-4S_3"/>
    <property type="match status" value="1"/>
</dbReference>
<dbReference type="PROSITE" id="PS51085">
    <property type="entry name" value="2FE2S_FER_2"/>
    <property type="match status" value="1"/>
</dbReference>
<evidence type="ECO:0000259" key="10">
    <source>
        <dbReference type="PROSITE" id="PS51839"/>
    </source>
</evidence>
<protein>
    <submittedName>
        <fullName evidence="11">Molybdopterin-dependent oxidoreductase</fullName>
    </submittedName>
</protein>
<sequence length="829" mass="86538">MNGAAGAAPAQLRVTIDGRTVEVPPGTLIVEAARRAGIPIPVFCYHPKLKPAGVCRMCLVKVEKMPKLVTACTTPVAEGMVVDTRHPEVQEAQRSVLEFLLLNHPLDCPVCDKGGECELQDLTFRYGPGASRLYDAKVRKPKAVQLGPFVVLDQERCILCRRCVRFDDEVAHEGQLVIAERGHHAEVATAGGEPYAHYFTGNTIELCPVGALTSEPYRFRARPWDLAPVASACTLCSVHCPVRLDFRHGQLVRVVSQGAPEDHLFGARGLMQAYHTPAEDVAGARGMGWLCDRGRFNYRWAQSADRLSTPLAGRGSARRAMPWDEAIEEAARAIREAVATAGPGSVAIVGGGRLMAEEAAALRALADAVGTPHRDHRTGDQAVASLATPSGRAGRMEAVGRAGIVVVVGQPPVERAPVLDLAVRQAAGAGAAVFSIGPVDPSYRGQAVRHTWAAGGAETRAAIEAIRSQVVEAVARAVREGRNATAAIVWDGKGAWDGSAAVAGEALLDLAGRLEEAGAEVHVLVPGEQPQSRAAEATGLLPGRGGLDTAGILARAARGELRVLYLVGANLLETFPDRALVEKALEATPAVIVQDLFLTATAELATLVLPAVPAWMRDGTLVDMDGTVHRMEAALDAGADGGRPDAAIIEAIASRLGARSSSGPHGKGANGWWSGRDVDVAGEALGALAPQEARALWGGRAHAAEPRDGKAPGGPESGLRVVVLDRLMVGGGTAAHDEAFTPKVHRQGVTLHLHPEDARRLGVAGGEPVTLATAHGAVTGHVAVDRAVGPGLAGVEPHGPGSGVNRLVAVGDRHPVVTAVQVIAGEVVR</sequence>
<dbReference type="SUPFAM" id="SSF54292">
    <property type="entry name" value="2Fe-2S ferredoxin-like"/>
    <property type="match status" value="1"/>
</dbReference>
<dbReference type="PANTHER" id="PTHR43105:SF12">
    <property type="entry name" value="NADH-QUINONE OXIDOREDUCTASE SUBUNIT G"/>
    <property type="match status" value="1"/>
</dbReference>
<keyword evidence="3" id="KW-0001">2Fe-2S</keyword>
<evidence type="ECO:0000256" key="5">
    <source>
        <dbReference type="ARBA" id="ARBA00023004"/>
    </source>
</evidence>
<dbReference type="PROSITE" id="PS00641">
    <property type="entry name" value="COMPLEX1_75K_1"/>
    <property type="match status" value="1"/>
</dbReference>
<evidence type="ECO:0000256" key="7">
    <source>
        <dbReference type="ARBA" id="ARBA00034078"/>
    </source>
</evidence>
<dbReference type="PROSITE" id="PS00642">
    <property type="entry name" value="COMPLEX1_75K_2"/>
    <property type="match status" value="1"/>
</dbReference>
<evidence type="ECO:0000313" key="12">
    <source>
        <dbReference type="Proteomes" id="UP001332192"/>
    </source>
</evidence>
<dbReference type="InterPro" id="IPR006656">
    <property type="entry name" value="Mopterin_OxRdtase"/>
</dbReference>
<dbReference type="Gene3D" id="3.40.228.10">
    <property type="entry name" value="Dimethylsulfoxide Reductase, domain 2"/>
    <property type="match status" value="1"/>
</dbReference>
<evidence type="ECO:0000313" key="11">
    <source>
        <dbReference type="EMBL" id="WRP18195.1"/>
    </source>
</evidence>
<dbReference type="InterPro" id="IPR006657">
    <property type="entry name" value="MoPterin_dinucl-bd_dom"/>
</dbReference>
<dbReference type="Pfam" id="PF10588">
    <property type="entry name" value="NADH-G_4Fe-4S_3"/>
    <property type="match status" value="1"/>
</dbReference>
<keyword evidence="12" id="KW-1185">Reference proteome</keyword>
<dbReference type="Gene3D" id="3.40.50.740">
    <property type="match status" value="2"/>
</dbReference>
<keyword evidence="2" id="KW-0004">4Fe-4S</keyword>
<dbReference type="Gene3D" id="2.20.25.90">
    <property type="entry name" value="ADC-like domains"/>
    <property type="match status" value="1"/>
</dbReference>
<feature type="domain" description="4Fe-4S His(Cys)3-ligated-type" evidence="10">
    <location>
        <begin position="88"/>
        <end position="127"/>
    </location>
</feature>
<dbReference type="SUPFAM" id="SSF50692">
    <property type="entry name" value="ADC-like"/>
    <property type="match status" value="1"/>
</dbReference>
<dbReference type="RefSeq" id="WP_324717466.1">
    <property type="nucleotide sequence ID" value="NZ_CP141615.1"/>
</dbReference>
<gene>
    <name evidence="11" type="ORF">U7230_04095</name>
</gene>
<dbReference type="InterPro" id="IPR036010">
    <property type="entry name" value="2Fe-2S_ferredoxin-like_sf"/>
</dbReference>
<dbReference type="Proteomes" id="UP001332192">
    <property type="component" value="Chromosome"/>
</dbReference>
<keyword evidence="6" id="KW-0411">Iron-sulfur</keyword>
<keyword evidence="4" id="KW-0479">Metal-binding</keyword>
<comment type="cofactor">
    <cofactor evidence="7">
        <name>[2Fe-2S] cluster</name>
        <dbReference type="ChEBI" id="CHEBI:190135"/>
    </cofactor>
</comment>
<evidence type="ECO:0000256" key="2">
    <source>
        <dbReference type="ARBA" id="ARBA00022485"/>
    </source>
</evidence>
<feature type="domain" description="2Fe-2S ferredoxin-type" evidence="8">
    <location>
        <begin position="10"/>
        <end position="88"/>
    </location>
</feature>
<dbReference type="Gene3D" id="2.40.40.20">
    <property type="match status" value="1"/>
</dbReference>
<dbReference type="InterPro" id="IPR000283">
    <property type="entry name" value="NADH_UbQ_OxRdtase_75kDa_su_CS"/>
</dbReference>
<dbReference type="SUPFAM" id="SSF54862">
    <property type="entry name" value="4Fe-4S ferredoxins"/>
    <property type="match status" value="1"/>
</dbReference>
<evidence type="ECO:0000256" key="3">
    <source>
        <dbReference type="ARBA" id="ARBA00022714"/>
    </source>
</evidence>
<dbReference type="PANTHER" id="PTHR43105">
    <property type="entry name" value="RESPIRATORY NITRATE REDUCTASE"/>
    <property type="match status" value="1"/>
</dbReference>
<dbReference type="PROSITE" id="PS51839">
    <property type="entry name" value="4FE4S_HC3"/>
    <property type="match status" value="1"/>
</dbReference>
<dbReference type="PROSITE" id="PS51669">
    <property type="entry name" value="4FE4S_MOW_BIS_MGD"/>
    <property type="match status" value="1"/>
</dbReference>
<proteinExistence type="predicted"/>
<dbReference type="InterPro" id="IPR006963">
    <property type="entry name" value="Mopterin_OxRdtase_4Fe-4S_dom"/>
</dbReference>
<dbReference type="CDD" id="cd02775">
    <property type="entry name" value="MopB_CT"/>
    <property type="match status" value="1"/>
</dbReference>
<dbReference type="InterPro" id="IPR009010">
    <property type="entry name" value="Asp_de-COase-like_dom_sf"/>
</dbReference>
<dbReference type="Pfam" id="PF01568">
    <property type="entry name" value="Molydop_binding"/>
    <property type="match status" value="1"/>
</dbReference>
<dbReference type="InterPro" id="IPR001041">
    <property type="entry name" value="2Fe-2S_ferredoxin-type"/>
</dbReference>
<dbReference type="PROSITE" id="PS00643">
    <property type="entry name" value="COMPLEX1_75K_3"/>
    <property type="match status" value="1"/>
</dbReference>
<keyword evidence="5" id="KW-0408">Iron</keyword>